<dbReference type="SUPFAM" id="SSF52540">
    <property type="entry name" value="P-loop containing nucleoside triphosphate hydrolases"/>
    <property type="match status" value="1"/>
</dbReference>
<evidence type="ECO:0000313" key="2">
    <source>
        <dbReference type="Proteomes" id="UP000051739"/>
    </source>
</evidence>
<proteinExistence type="predicted"/>
<evidence type="ECO:0000313" key="1">
    <source>
        <dbReference type="EMBL" id="KRM01987.1"/>
    </source>
</evidence>
<sequence>MAKLNHINVLLNNQPQTMAIEEIFDPIAYPQLQAVTGKVSADFANQYLADYIKVDLVLGSLPSATNFSANETLTKDALLTALLTVANKDAAKLFQALSSTVQLNALAGIFRVLISPTQAIYSRFYLMYNPSTDQKRVVLGSFDLTEAAFDPAYNRFEEVMVFDSEELFDQLSAHFTKDLLPTTKAYFTDELLAAAEAQLKALKQDQDAQGQKVVIFSNEETDQIVQAELTNLLVKNVQKQIDADLISADTPLAMRNVTMDRTREREAEERLIQQRDMMLQLEKEAVSPRAEQPSLRSADQVAKKVKAALAEAISPEDLAVEKKYTTFLYDRPIERNVAKNITGLYIPSDTGQYPIPFGKLATVEQIKSGLQQIDAVMNGYQQYVVDYDDNYGKRFFEAILYGFTAPFMWEIRTKASLNPEDGNDVPNFLILGATAGSGKSTLLRIINQLTWGNENSMIDFGTIYPNETPQRKAKTVQALESYMKQGSTYPVLVDEIEPYFFQQPQYSRHLVVDTMNELVNSPKAIATLIGTTNYNGSFSMVRETARRTYYIQLDKVINDERKEEATQYIFDVRQSLNNTLFKDFVVRMAHRLADDDTNWRTFDATNGQLDFLAITRDIFKEYYRMAKMSVPAYVSDGLCDDFRESSRNKWAKLYLTQMDDFVFRSENNSLVFDITKLNSFNGFSNESAEEYRNSLPIEICVDGINGKSGKFLEMKADDFFNWISIKPELTAITHENGTTKVTTKVADEKPKKKKGFWARLFG</sequence>
<dbReference type="Proteomes" id="UP000051739">
    <property type="component" value="Unassembled WGS sequence"/>
</dbReference>
<dbReference type="InterPro" id="IPR027417">
    <property type="entry name" value="P-loop_NTPase"/>
</dbReference>
<dbReference type="RefSeq" id="WP_056937521.1">
    <property type="nucleotide sequence ID" value="NZ_AZFN01000014.1"/>
</dbReference>
<keyword evidence="2" id="KW-1185">Reference proteome</keyword>
<dbReference type="AlphaFoldDB" id="A0A0R1VG08"/>
<dbReference type="PATRIC" id="fig|1423749.3.peg.475"/>
<accession>A0A0R1VG08</accession>
<reference evidence="1 2" key="1">
    <citation type="journal article" date="2015" name="Genome Announc.">
        <title>Expanding the biotechnology potential of lactobacilli through comparative genomics of 213 strains and associated genera.</title>
        <authorList>
            <person name="Sun Z."/>
            <person name="Harris H.M."/>
            <person name="McCann A."/>
            <person name="Guo C."/>
            <person name="Argimon S."/>
            <person name="Zhang W."/>
            <person name="Yang X."/>
            <person name="Jeffery I.B."/>
            <person name="Cooney J.C."/>
            <person name="Kagawa T.F."/>
            <person name="Liu W."/>
            <person name="Song Y."/>
            <person name="Salvetti E."/>
            <person name="Wrobel A."/>
            <person name="Rasinkangas P."/>
            <person name="Parkhill J."/>
            <person name="Rea M.C."/>
            <person name="O'Sullivan O."/>
            <person name="Ritari J."/>
            <person name="Douillard F.P."/>
            <person name="Paul Ross R."/>
            <person name="Yang R."/>
            <person name="Briner A.E."/>
            <person name="Felis G.E."/>
            <person name="de Vos W.M."/>
            <person name="Barrangou R."/>
            <person name="Klaenhammer T.R."/>
            <person name="Caufield P.W."/>
            <person name="Cui Y."/>
            <person name="Zhang H."/>
            <person name="O'Toole P.W."/>
        </authorList>
    </citation>
    <scope>NUCLEOTIDE SEQUENCE [LARGE SCALE GENOMIC DNA]</scope>
    <source>
        <strain evidence="1 2">DSM 16045</strain>
    </source>
</reference>
<protein>
    <submittedName>
        <fullName evidence="1">Uncharacterized protein</fullName>
    </submittedName>
</protein>
<name>A0A0R1VG08_9LACO</name>
<gene>
    <name evidence="1" type="ORF">FC60_GL000473</name>
</gene>
<dbReference type="EMBL" id="AZFN01000014">
    <property type="protein sequence ID" value="KRM01987.1"/>
    <property type="molecule type" value="Genomic_DNA"/>
</dbReference>
<comment type="caution">
    <text evidence="1">The sequence shown here is derived from an EMBL/GenBank/DDBJ whole genome shotgun (WGS) entry which is preliminary data.</text>
</comment>
<organism evidence="1 2">
    <name type="scientific">Limosilactobacillus gastricus DSM 16045</name>
    <dbReference type="NCBI Taxonomy" id="1423749"/>
    <lineage>
        <taxon>Bacteria</taxon>
        <taxon>Bacillati</taxon>
        <taxon>Bacillota</taxon>
        <taxon>Bacilli</taxon>
        <taxon>Lactobacillales</taxon>
        <taxon>Lactobacillaceae</taxon>
        <taxon>Limosilactobacillus</taxon>
    </lineage>
</organism>